<name>A0A1K2IL49_9FLAO</name>
<evidence type="ECO:0000313" key="3">
    <source>
        <dbReference type="Proteomes" id="UP000182034"/>
    </source>
</evidence>
<proteinExistence type="predicted"/>
<keyword evidence="3" id="KW-1185">Reference proteome</keyword>
<gene>
    <name evidence="2" type="ORF">SAMN05216324_103251</name>
</gene>
<organism evidence="2 3">
    <name type="scientific">Chryseobacterium limigenitum</name>
    <dbReference type="NCBI Taxonomy" id="1612149"/>
    <lineage>
        <taxon>Bacteria</taxon>
        <taxon>Pseudomonadati</taxon>
        <taxon>Bacteroidota</taxon>
        <taxon>Flavobacteriia</taxon>
        <taxon>Flavobacteriales</taxon>
        <taxon>Weeksellaceae</taxon>
        <taxon>Chryseobacterium group</taxon>
        <taxon>Chryseobacterium</taxon>
    </lineage>
</organism>
<dbReference type="EMBL" id="FPKW01000003">
    <property type="protein sequence ID" value="SFZ92403.1"/>
    <property type="molecule type" value="Genomic_DNA"/>
</dbReference>
<protein>
    <submittedName>
        <fullName evidence="2">Uncharacterized protein</fullName>
    </submittedName>
</protein>
<dbReference type="Proteomes" id="UP000182034">
    <property type="component" value="Unassembled WGS sequence"/>
</dbReference>
<accession>A0A1K2IL49</accession>
<evidence type="ECO:0000313" key="2">
    <source>
        <dbReference type="EMBL" id="SFZ92403.1"/>
    </source>
</evidence>
<dbReference type="STRING" id="1612149.SAMN05216324_103251"/>
<feature type="compositionally biased region" description="Basic and acidic residues" evidence="1">
    <location>
        <begin position="30"/>
        <end position="39"/>
    </location>
</feature>
<evidence type="ECO:0000256" key="1">
    <source>
        <dbReference type="SAM" id="MobiDB-lite"/>
    </source>
</evidence>
<dbReference type="AlphaFoldDB" id="A0A1K2IL49"/>
<reference evidence="3" key="1">
    <citation type="submission" date="2016-10" db="EMBL/GenBank/DDBJ databases">
        <authorList>
            <person name="Varghese N."/>
            <person name="Submissions S."/>
        </authorList>
    </citation>
    <scope>NUCLEOTIDE SEQUENCE [LARGE SCALE GENOMIC DNA]</scope>
    <source>
        <strain evidence="3">SUR2</strain>
    </source>
</reference>
<feature type="region of interest" description="Disordered" evidence="1">
    <location>
        <begin position="1"/>
        <end position="39"/>
    </location>
</feature>
<sequence length="39" mass="4242">MINVKKEGIIPGKTNHGFESPGVLNPAGLRENHDTKVRS</sequence>